<evidence type="ECO:0000313" key="2">
    <source>
        <dbReference type="EMBL" id="KAK9170642.1"/>
    </source>
</evidence>
<evidence type="ECO:0000313" key="3">
    <source>
        <dbReference type="Proteomes" id="UP001420932"/>
    </source>
</evidence>
<reference evidence="2 3" key="1">
    <citation type="submission" date="2024-01" db="EMBL/GenBank/DDBJ databases">
        <title>Genome assemblies of Stephania.</title>
        <authorList>
            <person name="Yang L."/>
        </authorList>
    </citation>
    <scope>NUCLEOTIDE SEQUENCE [LARGE SCALE GENOMIC DNA]</scope>
    <source>
        <strain evidence="2">YNDBR</strain>
        <tissue evidence="2">Leaf</tissue>
    </source>
</reference>
<name>A0AAP0LIC9_9MAGN</name>
<feature type="compositionally biased region" description="Low complexity" evidence="1">
    <location>
        <begin position="17"/>
        <end position="41"/>
    </location>
</feature>
<dbReference type="Proteomes" id="UP001420932">
    <property type="component" value="Unassembled WGS sequence"/>
</dbReference>
<feature type="region of interest" description="Disordered" evidence="1">
    <location>
        <begin position="1"/>
        <end position="43"/>
    </location>
</feature>
<sequence>MTINHDIINIGDGGGSDSSTITTTDNQDESAGSSTSTTAALTPPPLSYPLFIGKVVDGSHDQHHHQHIMLVNGGNNKHINQPHFNSQLLLSSIQHAGHHKITAAVPFIDFLGVGAT</sequence>
<accession>A0AAP0LIC9</accession>
<dbReference type="EMBL" id="JBBNAF010000001">
    <property type="protein sequence ID" value="KAK9170642.1"/>
    <property type="molecule type" value="Genomic_DNA"/>
</dbReference>
<organism evidence="2 3">
    <name type="scientific">Stephania yunnanensis</name>
    <dbReference type="NCBI Taxonomy" id="152371"/>
    <lineage>
        <taxon>Eukaryota</taxon>
        <taxon>Viridiplantae</taxon>
        <taxon>Streptophyta</taxon>
        <taxon>Embryophyta</taxon>
        <taxon>Tracheophyta</taxon>
        <taxon>Spermatophyta</taxon>
        <taxon>Magnoliopsida</taxon>
        <taxon>Ranunculales</taxon>
        <taxon>Menispermaceae</taxon>
        <taxon>Menispermoideae</taxon>
        <taxon>Cissampelideae</taxon>
        <taxon>Stephania</taxon>
    </lineage>
</organism>
<dbReference type="AlphaFoldDB" id="A0AAP0LIC9"/>
<comment type="caution">
    <text evidence="2">The sequence shown here is derived from an EMBL/GenBank/DDBJ whole genome shotgun (WGS) entry which is preliminary data.</text>
</comment>
<proteinExistence type="predicted"/>
<feature type="compositionally biased region" description="Low complexity" evidence="1">
    <location>
        <begin position="1"/>
        <end position="10"/>
    </location>
</feature>
<keyword evidence="3" id="KW-1185">Reference proteome</keyword>
<evidence type="ECO:0000256" key="1">
    <source>
        <dbReference type="SAM" id="MobiDB-lite"/>
    </source>
</evidence>
<protein>
    <submittedName>
        <fullName evidence="2">Uncharacterized protein</fullName>
    </submittedName>
</protein>
<gene>
    <name evidence="2" type="ORF">Syun_002782</name>
</gene>